<name>A0A3E1K9H9_9GAMM</name>
<evidence type="ECO:0000256" key="3">
    <source>
        <dbReference type="ARBA" id="ARBA00022741"/>
    </source>
</evidence>
<keyword evidence="3 6" id="KW-0547">Nucleotide-binding</keyword>
<dbReference type="InterPro" id="IPR045498">
    <property type="entry name" value="HflX_C"/>
</dbReference>
<dbReference type="GO" id="GO:0043022">
    <property type="term" value="F:ribosome binding"/>
    <property type="evidence" value="ECO:0007669"/>
    <property type="project" value="TreeGrafter"/>
</dbReference>
<dbReference type="InterPro" id="IPR032305">
    <property type="entry name" value="GTP-bd_M"/>
</dbReference>
<dbReference type="Pfam" id="PF19275">
    <property type="entry name" value="HflX_C"/>
    <property type="match status" value="1"/>
</dbReference>
<feature type="binding site" evidence="7">
    <location>
        <begin position="217"/>
        <end position="221"/>
    </location>
    <ligand>
        <name>GTP</name>
        <dbReference type="ChEBI" id="CHEBI:37565"/>
    </ligand>
</feature>
<dbReference type="Gene3D" id="3.40.50.11060">
    <property type="entry name" value="GTPase HflX, N-terminal domain"/>
    <property type="match status" value="1"/>
</dbReference>
<evidence type="ECO:0000313" key="12">
    <source>
        <dbReference type="Proteomes" id="UP000260351"/>
    </source>
</evidence>
<dbReference type="InterPro" id="IPR042108">
    <property type="entry name" value="GTPase_HflX_N_sf"/>
</dbReference>
<evidence type="ECO:0000313" key="11">
    <source>
        <dbReference type="EMBL" id="RFF30393.1"/>
    </source>
</evidence>
<accession>A0A3E1K9H9</accession>
<feature type="binding site" evidence="7">
    <location>
        <begin position="305"/>
        <end position="308"/>
    </location>
    <ligand>
        <name>GTP</name>
        <dbReference type="ChEBI" id="CHEBI:37565"/>
    </ligand>
</feature>
<keyword evidence="1 6" id="KW-0963">Cytoplasm</keyword>
<dbReference type="NCBIfam" id="TIGR03156">
    <property type="entry name" value="GTP_HflX"/>
    <property type="match status" value="1"/>
</dbReference>
<keyword evidence="9" id="KW-0175">Coiled coil</keyword>
<dbReference type="SUPFAM" id="SSF52540">
    <property type="entry name" value="P-loop containing nucleoside triphosphate hydrolases"/>
    <property type="match status" value="1"/>
</dbReference>
<keyword evidence="2 8" id="KW-0479">Metal-binding</keyword>
<comment type="similarity">
    <text evidence="6">Belongs to the TRAFAC class OBG-HflX-like GTPase superfamily. HflX GTPase family.</text>
</comment>
<reference evidence="11 12" key="1">
    <citation type="submission" date="2018-08" db="EMBL/GenBank/DDBJ databases">
        <title>Wenzhouxiangella salilacus sp. nov., a novel bacterium isolated from a saline lake in Xinjiang Province, China.</title>
        <authorList>
            <person name="Han S."/>
        </authorList>
    </citation>
    <scope>NUCLEOTIDE SEQUENCE [LARGE SCALE GENOMIC DNA]</scope>
    <source>
        <strain evidence="11 12">XDB06</strain>
    </source>
</reference>
<evidence type="ECO:0000256" key="1">
    <source>
        <dbReference type="ARBA" id="ARBA00022490"/>
    </source>
</evidence>
<evidence type="ECO:0000259" key="10">
    <source>
        <dbReference type="PROSITE" id="PS51705"/>
    </source>
</evidence>
<dbReference type="Proteomes" id="UP000260351">
    <property type="component" value="Unassembled WGS sequence"/>
</dbReference>
<dbReference type="CDD" id="cd01878">
    <property type="entry name" value="HflX"/>
    <property type="match status" value="1"/>
</dbReference>
<sequence>MLHPVLGPDSGEESRTEFRLLARSAGLEVVDEVLAPRDAPDPKYLVGSGKVDEVRERAEASEAQLVLVNGRLSPVQERNLARSLKRGVLDRTTLILDIFAQRARSHEGKLQVELAQLRHLSTRLVRGWTHLERQRGGIGMRGPGETQLETDRRLLGNRIRQLTARLEKVQQRREQGRRARNRSEVPLVALVGYTNAGKSTLFNRLTSGEVMARDQLFATLDPTVRRIEGLAGSSVLMSDTVGFIRELPHELVAAFRSTLEETLSASLVVHVIDAADPDRLQQQSVVEEVLDDIGAGELPMLKVFNKVDLTERGPGLERDADGRITAVWLSAEGGEGLDDFAAALSERLAEGRIRREIHVPVEGQRLRSRLFDLGVVVDERIEDDGSSRLEVDLDERDARKLARLRGADGQLAEQLLLN</sequence>
<evidence type="ECO:0000256" key="9">
    <source>
        <dbReference type="SAM" id="Coils"/>
    </source>
</evidence>
<dbReference type="InterPro" id="IPR025121">
    <property type="entry name" value="GTPase_HflX_N"/>
</dbReference>
<dbReference type="FunFam" id="3.40.50.11060:FF:000001">
    <property type="entry name" value="GTPase HflX"/>
    <property type="match status" value="1"/>
</dbReference>
<dbReference type="FunFam" id="3.40.50.300:FF:000173">
    <property type="entry name" value="GTPase HflX"/>
    <property type="match status" value="1"/>
</dbReference>
<protein>
    <recommendedName>
        <fullName evidence="6">GTPase HflX</fullName>
    </recommendedName>
    <alternativeName>
        <fullName evidence="6">GTP-binding protein HflX</fullName>
    </alternativeName>
</protein>
<dbReference type="Gene3D" id="6.10.250.2860">
    <property type="match status" value="1"/>
</dbReference>
<feature type="binding site" evidence="7">
    <location>
        <begin position="192"/>
        <end position="199"/>
    </location>
    <ligand>
        <name>GTP</name>
        <dbReference type="ChEBI" id="CHEBI:37565"/>
    </ligand>
</feature>
<keyword evidence="5 6" id="KW-0342">GTP-binding</keyword>
<dbReference type="PIRSF" id="PIRSF006809">
    <property type="entry name" value="GTP-binding_hflX_prd"/>
    <property type="match status" value="1"/>
</dbReference>
<keyword evidence="12" id="KW-1185">Reference proteome</keyword>
<dbReference type="PROSITE" id="PS51705">
    <property type="entry name" value="G_HFLX"/>
    <property type="match status" value="1"/>
</dbReference>
<dbReference type="GO" id="GO:0003924">
    <property type="term" value="F:GTPase activity"/>
    <property type="evidence" value="ECO:0007669"/>
    <property type="project" value="UniProtKB-UniRule"/>
</dbReference>
<feature type="binding site" evidence="8">
    <location>
        <position position="219"/>
    </location>
    <ligand>
        <name>Mg(2+)</name>
        <dbReference type="ChEBI" id="CHEBI:18420"/>
    </ligand>
</feature>
<dbReference type="GO" id="GO:0005737">
    <property type="term" value="C:cytoplasm"/>
    <property type="evidence" value="ECO:0007669"/>
    <property type="project" value="UniProtKB-SubCell"/>
</dbReference>
<dbReference type="HAMAP" id="MF_00900">
    <property type="entry name" value="GTPase_HflX"/>
    <property type="match status" value="1"/>
</dbReference>
<dbReference type="InterPro" id="IPR027417">
    <property type="entry name" value="P-loop_NTPase"/>
</dbReference>
<evidence type="ECO:0000256" key="7">
    <source>
        <dbReference type="PIRSR" id="PIRSR006809-1"/>
    </source>
</evidence>
<dbReference type="PRINTS" id="PR00326">
    <property type="entry name" value="GTP1OBG"/>
</dbReference>
<dbReference type="Gene3D" id="3.40.50.300">
    <property type="entry name" value="P-loop containing nucleotide triphosphate hydrolases"/>
    <property type="match status" value="1"/>
</dbReference>
<feature type="binding site" evidence="7">
    <location>
        <begin position="239"/>
        <end position="242"/>
    </location>
    <ligand>
        <name>GTP</name>
        <dbReference type="ChEBI" id="CHEBI:37565"/>
    </ligand>
</feature>
<dbReference type="InterPro" id="IPR016496">
    <property type="entry name" value="GTPase_HflX"/>
</dbReference>
<dbReference type="GO" id="GO:0005525">
    <property type="term" value="F:GTP binding"/>
    <property type="evidence" value="ECO:0007669"/>
    <property type="project" value="UniProtKB-UniRule"/>
</dbReference>
<dbReference type="PANTHER" id="PTHR10229:SF0">
    <property type="entry name" value="GTP-BINDING PROTEIN 6-RELATED"/>
    <property type="match status" value="1"/>
</dbReference>
<evidence type="ECO:0000256" key="2">
    <source>
        <dbReference type="ARBA" id="ARBA00022723"/>
    </source>
</evidence>
<organism evidence="11 12">
    <name type="scientific">Wenzhouxiangella sediminis</name>
    <dbReference type="NCBI Taxonomy" id="1792836"/>
    <lineage>
        <taxon>Bacteria</taxon>
        <taxon>Pseudomonadati</taxon>
        <taxon>Pseudomonadota</taxon>
        <taxon>Gammaproteobacteria</taxon>
        <taxon>Chromatiales</taxon>
        <taxon>Wenzhouxiangellaceae</taxon>
        <taxon>Wenzhouxiangella</taxon>
    </lineage>
</organism>
<comment type="cofactor">
    <cofactor evidence="8">
        <name>Mg(2+)</name>
        <dbReference type="ChEBI" id="CHEBI:18420"/>
    </cofactor>
</comment>
<dbReference type="NCBIfam" id="NF008280">
    <property type="entry name" value="PRK11058.1"/>
    <property type="match status" value="1"/>
</dbReference>
<dbReference type="InterPro" id="IPR006073">
    <property type="entry name" value="GTP-bd"/>
</dbReference>
<dbReference type="OrthoDB" id="9812272at2"/>
<dbReference type="Pfam" id="PF13167">
    <property type="entry name" value="GTP-bdg_N"/>
    <property type="match status" value="1"/>
</dbReference>
<comment type="function">
    <text evidence="6">GTPase that associates with the 50S ribosomal subunit and may have a role during protein synthesis or ribosome biogenesis.</text>
</comment>
<feature type="domain" description="Hflx-type G" evidence="10">
    <location>
        <begin position="186"/>
        <end position="352"/>
    </location>
</feature>
<feature type="binding site" evidence="8">
    <location>
        <position position="199"/>
    </location>
    <ligand>
        <name>Mg(2+)</name>
        <dbReference type="ChEBI" id="CHEBI:18420"/>
    </ligand>
</feature>
<dbReference type="InterPro" id="IPR030394">
    <property type="entry name" value="G_HFLX_dom"/>
</dbReference>
<comment type="caution">
    <text evidence="11">The sequence shown here is derived from an EMBL/GenBank/DDBJ whole genome shotgun (WGS) entry which is preliminary data.</text>
</comment>
<dbReference type="PANTHER" id="PTHR10229">
    <property type="entry name" value="GTP-BINDING PROTEIN HFLX"/>
    <property type="match status" value="1"/>
</dbReference>
<comment type="subunit">
    <text evidence="6">Monomer. Associates with the 50S ribosomal subunit.</text>
</comment>
<dbReference type="EMBL" id="QUZK01000035">
    <property type="protein sequence ID" value="RFF30393.1"/>
    <property type="molecule type" value="Genomic_DNA"/>
</dbReference>
<proteinExistence type="inferred from homology"/>
<dbReference type="Pfam" id="PF16360">
    <property type="entry name" value="GTP-bdg_M"/>
    <property type="match status" value="1"/>
</dbReference>
<evidence type="ECO:0000256" key="4">
    <source>
        <dbReference type="ARBA" id="ARBA00022842"/>
    </source>
</evidence>
<keyword evidence="4 8" id="KW-0460">Magnesium</keyword>
<dbReference type="GO" id="GO:0046872">
    <property type="term" value="F:metal ion binding"/>
    <property type="evidence" value="ECO:0007669"/>
    <property type="project" value="UniProtKB-KW"/>
</dbReference>
<evidence type="ECO:0000256" key="5">
    <source>
        <dbReference type="ARBA" id="ARBA00023134"/>
    </source>
</evidence>
<gene>
    <name evidence="6 11" type="primary">hflX</name>
    <name evidence="11" type="ORF">DZC52_07875</name>
</gene>
<comment type="subcellular location">
    <subcellularLocation>
        <location evidence="6">Cytoplasm</location>
    </subcellularLocation>
    <text evidence="6">May associate with membranes.</text>
</comment>
<dbReference type="AlphaFoldDB" id="A0A3E1K9H9"/>
<feature type="coiled-coil region" evidence="9">
    <location>
        <begin position="152"/>
        <end position="179"/>
    </location>
</feature>
<evidence type="ECO:0000256" key="6">
    <source>
        <dbReference type="HAMAP-Rule" id="MF_00900"/>
    </source>
</evidence>
<dbReference type="Pfam" id="PF01926">
    <property type="entry name" value="MMR_HSR1"/>
    <property type="match status" value="1"/>
</dbReference>
<evidence type="ECO:0000256" key="8">
    <source>
        <dbReference type="PIRSR" id="PIRSR006809-2"/>
    </source>
</evidence>